<dbReference type="AlphaFoldDB" id="A0A2K4WIM5"/>
<proteinExistence type="predicted"/>
<protein>
    <submittedName>
        <fullName evidence="1">Uncharacterized protein</fullName>
    </submittedName>
</protein>
<accession>A0A2K4WIM5</accession>
<gene>
    <name evidence="1" type="ORF">CFBP6411_04400</name>
</gene>
<organism evidence="1 2">
    <name type="scientific">Pseudomonas syringae group genomosp. 3</name>
    <dbReference type="NCBI Taxonomy" id="251701"/>
    <lineage>
        <taxon>Bacteria</taxon>
        <taxon>Pseudomonadati</taxon>
        <taxon>Pseudomonadota</taxon>
        <taxon>Gammaproteobacteria</taxon>
        <taxon>Pseudomonadales</taxon>
        <taxon>Pseudomonadaceae</taxon>
        <taxon>Pseudomonas</taxon>
    </lineage>
</organism>
<evidence type="ECO:0000313" key="1">
    <source>
        <dbReference type="EMBL" id="SOS35757.1"/>
    </source>
</evidence>
<reference evidence="1 2" key="1">
    <citation type="submission" date="2017-11" db="EMBL/GenBank/DDBJ databases">
        <authorList>
            <person name="Han C.G."/>
        </authorList>
    </citation>
    <scope>NUCLEOTIDE SEQUENCE [LARGE SCALE GENOMIC DNA]</scope>
    <source>
        <strain evidence="1">CFBP6411</strain>
    </source>
</reference>
<name>A0A2K4WIM5_9PSED</name>
<evidence type="ECO:0000313" key="2">
    <source>
        <dbReference type="Proteomes" id="UP000238093"/>
    </source>
</evidence>
<dbReference type="EMBL" id="LT963408">
    <property type="protein sequence ID" value="SOS35757.1"/>
    <property type="molecule type" value="Genomic_DNA"/>
</dbReference>
<dbReference type="Proteomes" id="UP000238093">
    <property type="component" value="Chromosome I"/>
</dbReference>
<sequence length="108" mass="11477">MKSNVIRLTGCESHRSGAKGHSLPSEVAQAKAQEWGVFVDAYLVDAARVGNRYAATVYFDQSGSPDGATVATPPVREISKKGGFALLQTIDAQDHYVIASEHVTPGCD</sequence>